<name>A0A2S1GSS8_9CAUD</name>
<dbReference type="NCBIfam" id="TIGR01641">
    <property type="entry name" value="phageSPP1_gp7"/>
    <property type="match status" value="1"/>
</dbReference>
<keyword evidence="4" id="KW-1185">Reference proteome</keyword>
<reference evidence="3 4" key="1">
    <citation type="submission" date="2018-03" db="EMBL/GenBank/DDBJ databases">
        <title>Phage therapy in agriculture - a green tech approach to combat plant pathogenic bacteria.</title>
        <authorList>
            <person name="Carstens A.B."/>
            <person name="Djurhuus A.M."/>
            <person name="Hansen L.H."/>
        </authorList>
    </citation>
    <scope>NUCLEOTIDE SEQUENCE [LARGE SCALE GENOMIC DNA]</scope>
</reference>
<proteinExistence type="predicted"/>
<feature type="domain" description="Phage head morphogenesis" evidence="2">
    <location>
        <begin position="178"/>
        <end position="274"/>
    </location>
</feature>
<feature type="compositionally biased region" description="Basic residues" evidence="1">
    <location>
        <begin position="1"/>
        <end position="12"/>
    </location>
</feature>
<feature type="region of interest" description="Disordered" evidence="1">
    <location>
        <begin position="1"/>
        <end position="21"/>
    </location>
</feature>
<dbReference type="KEGG" id="vg:54991490"/>
<dbReference type="Pfam" id="PF04233">
    <property type="entry name" value="Phage_Mu_F"/>
    <property type="match status" value="1"/>
</dbReference>
<accession>A0A2S1GSS8</accession>
<evidence type="ECO:0000259" key="2">
    <source>
        <dbReference type="Pfam" id="PF04233"/>
    </source>
</evidence>
<evidence type="ECO:0000256" key="1">
    <source>
        <dbReference type="SAM" id="MobiDB-lite"/>
    </source>
</evidence>
<dbReference type="Proteomes" id="UP000246901">
    <property type="component" value="Segment"/>
</dbReference>
<organism evidence="3 4">
    <name type="scientific">Xanthomonas phage Carpasina</name>
    <dbReference type="NCBI Taxonomy" id="2163636"/>
    <lineage>
        <taxon>Viruses</taxon>
        <taxon>Duplodnaviria</taxon>
        <taxon>Heunggongvirae</taxon>
        <taxon>Uroviricota</taxon>
        <taxon>Caudoviricetes</taxon>
        <taxon>Lindbergviridae</taxon>
        <taxon>Carpasinavirus</taxon>
        <taxon>Carpasinavirus carpasina</taxon>
    </lineage>
</organism>
<dbReference type="EMBL" id="MH059633">
    <property type="protein sequence ID" value="AWD92402.1"/>
    <property type="molecule type" value="Genomic_DNA"/>
</dbReference>
<dbReference type="InterPro" id="IPR006528">
    <property type="entry name" value="Phage_head_morphogenesis_dom"/>
</dbReference>
<evidence type="ECO:0000313" key="3">
    <source>
        <dbReference type="EMBL" id="AWD92402.1"/>
    </source>
</evidence>
<evidence type="ECO:0000313" key="4">
    <source>
        <dbReference type="Proteomes" id="UP000246901"/>
    </source>
</evidence>
<dbReference type="RefSeq" id="YP_009800983.1">
    <property type="nucleotide sequence ID" value="NC_047962.1"/>
</dbReference>
<sequence length="278" mass="31333">MAFKASKKRQRKAPAPVAEGTQLIPSTPIRIKYENSLNTICKEMLDDYKSELNSILKTRGMERFFAEDATPSSKMQAALESLNRKWVTNFTKYARQKADSFVSDVDKHSKSTAWYSMSAAGIEQPKVQYNASIQNTLQGAVEFNETLIKNIQREVHEKIYSAVMLSVTSPNPEEQGVSGIFNAVKNAGEFSKKRAELIARDQNSKVYSSLNTERMRQNGVDQFKWVHSSAGKVPRQSHLDKDGEIFDIDDPRLWEGPKNDQGPPGWAINCRCRAVPVI</sequence>
<protein>
    <submittedName>
        <fullName evidence="3">Minor capsid protein</fullName>
    </submittedName>
</protein>
<dbReference type="GeneID" id="54991490"/>